<dbReference type="Gene3D" id="3.20.80.10">
    <property type="entry name" value="Regulatory factor, effector binding domain"/>
    <property type="match status" value="1"/>
</dbReference>
<sequence>MKITLIIIGVTLALIAIVFIYYGGLKKVTCRVEKQGGETLVYKQMTGDYAKSAKLMDEIYYSLIKDYGIETFKGFGIYYDNPKEIDKSKLRSEIGCIIEEKDSSKVAQLKEDLKIKTFPEKSYIIAEFASKGKLSIVFGLMKVYPAMDKFVKENGYKKEGAVMEIYDVPNKKIVYRKEIIE</sequence>
<reference evidence="3 4" key="1">
    <citation type="submission" date="2016-11" db="EMBL/GenBank/DDBJ databases">
        <authorList>
            <person name="Jaros S."/>
            <person name="Januszkiewicz K."/>
            <person name="Wedrychowicz H."/>
        </authorList>
    </citation>
    <scope>NUCLEOTIDE SEQUENCE [LARGE SCALE GENOMIC DNA]</scope>
    <source>
        <strain evidence="3 4">DSM 26910</strain>
    </source>
</reference>
<dbReference type="Pfam" id="PF06445">
    <property type="entry name" value="GyrI-like"/>
    <property type="match status" value="1"/>
</dbReference>
<dbReference type="Proteomes" id="UP000184164">
    <property type="component" value="Unassembled WGS sequence"/>
</dbReference>
<gene>
    <name evidence="3" type="ORF">SAMN05444274_1304</name>
</gene>
<dbReference type="SUPFAM" id="SSF55136">
    <property type="entry name" value="Probable bacterial effector-binding domain"/>
    <property type="match status" value="1"/>
</dbReference>
<protein>
    <submittedName>
        <fullName evidence="3">GyrI-like small molecule binding domain-containing protein</fullName>
    </submittedName>
</protein>
<dbReference type="STRING" id="1484053.SAMN05444274_1304"/>
<keyword evidence="1" id="KW-0812">Transmembrane</keyword>
<dbReference type="PANTHER" id="PTHR15949">
    <property type="entry name" value="TESTIS-EXPRESSED PROTEIN 264"/>
    <property type="match status" value="1"/>
</dbReference>
<organism evidence="3 4">
    <name type="scientific">Mariniphaga anaerophila</name>
    <dbReference type="NCBI Taxonomy" id="1484053"/>
    <lineage>
        <taxon>Bacteria</taxon>
        <taxon>Pseudomonadati</taxon>
        <taxon>Bacteroidota</taxon>
        <taxon>Bacteroidia</taxon>
        <taxon>Marinilabiliales</taxon>
        <taxon>Prolixibacteraceae</taxon>
        <taxon>Mariniphaga</taxon>
    </lineage>
</organism>
<dbReference type="PANTHER" id="PTHR15949:SF3">
    <property type="entry name" value="TESTIS-EXPRESSED PROTEIN 264"/>
    <property type="match status" value="1"/>
</dbReference>
<keyword evidence="4" id="KW-1185">Reference proteome</keyword>
<name>A0A1M5GR30_9BACT</name>
<proteinExistence type="predicted"/>
<evidence type="ECO:0000259" key="2">
    <source>
        <dbReference type="Pfam" id="PF06445"/>
    </source>
</evidence>
<evidence type="ECO:0000256" key="1">
    <source>
        <dbReference type="SAM" id="Phobius"/>
    </source>
</evidence>
<feature type="domain" description="GyrI-like small molecule binding" evidence="2">
    <location>
        <begin position="31"/>
        <end position="169"/>
    </location>
</feature>
<evidence type="ECO:0000313" key="3">
    <source>
        <dbReference type="EMBL" id="SHG05932.1"/>
    </source>
</evidence>
<dbReference type="RefSeq" id="WP_073003661.1">
    <property type="nucleotide sequence ID" value="NZ_FQUM01000030.1"/>
</dbReference>
<dbReference type="EMBL" id="FQUM01000030">
    <property type="protein sequence ID" value="SHG05932.1"/>
    <property type="molecule type" value="Genomic_DNA"/>
</dbReference>
<dbReference type="InterPro" id="IPR029442">
    <property type="entry name" value="GyrI-like"/>
</dbReference>
<keyword evidence="1" id="KW-1133">Transmembrane helix</keyword>
<accession>A0A1M5GR30</accession>
<keyword evidence="1" id="KW-0472">Membrane</keyword>
<evidence type="ECO:0000313" key="4">
    <source>
        <dbReference type="Proteomes" id="UP000184164"/>
    </source>
</evidence>
<feature type="transmembrane region" description="Helical" evidence="1">
    <location>
        <begin position="6"/>
        <end position="25"/>
    </location>
</feature>
<dbReference type="InterPro" id="IPR011256">
    <property type="entry name" value="Reg_factor_effector_dom_sf"/>
</dbReference>
<dbReference type="AlphaFoldDB" id="A0A1M5GR30"/>